<evidence type="ECO:0000256" key="2">
    <source>
        <dbReference type="SAM" id="MobiDB-lite"/>
    </source>
</evidence>
<gene>
    <name evidence="3" type="ORF">QR685DRAFT_446879</name>
</gene>
<feature type="compositionally biased region" description="Polar residues" evidence="2">
    <location>
        <begin position="282"/>
        <end position="314"/>
    </location>
</feature>
<dbReference type="Proteomes" id="UP001451303">
    <property type="component" value="Unassembled WGS sequence"/>
</dbReference>
<accession>A0ABR3D8V8</accession>
<feature type="coiled-coil region" evidence="1">
    <location>
        <begin position="61"/>
        <end position="123"/>
    </location>
</feature>
<proteinExistence type="predicted"/>
<keyword evidence="1" id="KW-0175">Coiled coil</keyword>
<name>A0ABR3D8V8_NEUIN</name>
<dbReference type="EMBL" id="JAVLET010000007">
    <property type="protein sequence ID" value="KAL0468303.1"/>
    <property type="molecule type" value="Genomic_DNA"/>
</dbReference>
<feature type="coiled-coil region" evidence="1">
    <location>
        <begin position="328"/>
        <end position="418"/>
    </location>
</feature>
<evidence type="ECO:0000256" key="1">
    <source>
        <dbReference type="SAM" id="Coils"/>
    </source>
</evidence>
<feature type="region of interest" description="Disordered" evidence="2">
    <location>
        <begin position="279"/>
        <end position="321"/>
    </location>
</feature>
<feature type="coiled-coil region" evidence="1">
    <location>
        <begin position="152"/>
        <end position="186"/>
    </location>
</feature>
<organism evidence="3 4">
    <name type="scientific">Neurospora intermedia</name>
    <dbReference type="NCBI Taxonomy" id="5142"/>
    <lineage>
        <taxon>Eukaryota</taxon>
        <taxon>Fungi</taxon>
        <taxon>Dikarya</taxon>
        <taxon>Ascomycota</taxon>
        <taxon>Pezizomycotina</taxon>
        <taxon>Sordariomycetes</taxon>
        <taxon>Sordariomycetidae</taxon>
        <taxon>Sordariales</taxon>
        <taxon>Sordariaceae</taxon>
        <taxon>Neurospora</taxon>
    </lineage>
</organism>
<evidence type="ECO:0000313" key="4">
    <source>
        <dbReference type="Proteomes" id="UP001451303"/>
    </source>
</evidence>
<keyword evidence="4" id="KW-1185">Reference proteome</keyword>
<evidence type="ECO:0000313" key="3">
    <source>
        <dbReference type="EMBL" id="KAL0468303.1"/>
    </source>
</evidence>
<reference evidence="3 4" key="1">
    <citation type="submission" date="2023-09" db="EMBL/GenBank/DDBJ databases">
        <title>Multi-omics analysis of a traditional fermented food reveals byproduct-associated fungal strains for waste-to-food upcycling.</title>
        <authorList>
            <consortium name="Lawrence Berkeley National Laboratory"/>
            <person name="Rekdal V.M."/>
            <person name="Villalobos-Escobedo J.M."/>
            <person name="Rodriguez-Valeron N."/>
            <person name="Garcia M.O."/>
            <person name="Vasquez D.P."/>
            <person name="Damayanti I."/>
            <person name="Sorensen P.M."/>
            <person name="Baidoo E.E."/>
            <person name="De Carvalho A.C."/>
            <person name="Riley R."/>
            <person name="Lipzen A."/>
            <person name="He G."/>
            <person name="Yan M."/>
            <person name="Haridas S."/>
            <person name="Daum C."/>
            <person name="Yoshinaga Y."/>
            <person name="Ng V."/>
            <person name="Grigoriev I.V."/>
            <person name="Munk R."/>
            <person name="Nuraida L."/>
            <person name="Wijaya C.H."/>
            <person name="Morales P.-C."/>
            <person name="Keasling J.D."/>
        </authorList>
    </citation>
    <scope>NUCLEOTIDE SEQUENCE [LARGE SCALE GENOMIC DNA]</scope>
    <source>
        <strain evidence="3 4">FGSC 2613</strain>
    </source>
</reference>
<sequence>MDKFSAEPSLAFFDDMTRAPLELPLPPSQPGQHNVEKEFHSSSLPYLGDFMAKLLHDAYKLQSLNIEFERTKQLLGEAEEKLASLEEPKSSLKTQLNRTKQQLRKAEAKTAATEKALRIEQEKNEQLKAHNTFLLHKWAANLTDGMFMLDHGEEAMNKLRTLESHANDLEVELKRKNDVLEQKDEAFQSKIHNYRAILHRLNGRHSDMDPVIDGIAPNACSRMGVKDVNRCLRNPAYRCSKSDDNHRLQTSTTKLVRSRVQFKSGTPQLNPLIFFPSDGIPPTSSSMQLTPPSDTNAHVAGTSSEQQTDPTSAEANAPKMDSTMLTAENKLKAELEGVKQELRTAQIKVEMEEKAREQEAEKLQKANESLEAAQGKIFSVNEANNDMILAFHTTGHQLHKATEEAISAQRERDALQKELEGIKFVRDALKSELGAKERELCKSRAGMSLQGECLETTKERLLAVENMLHNSRKTSTTVTSELEFTKQILKGANDEICARASAQAALQTELEDTKHKLHLAVKEKASSKTERTLLDSSLAMTKLHLSRVNALLAACVSENNVLKGFLSGHSATIETAVSHIFDNIVALDHSIAGRLSAFENSVTSTMGELHSGVQSSVELVEGLKLQLSEAKLPADEPTPMPASLKLRLREVVEEIKRLTQAGSVAEDPDAADPETSAEVNEIFGDYLTHVVEQMVEEEKAVQEAIRKARERIIKHQDWLYRFRKVIGQDESIFDELTHHGLRFKCWKRCKSLIKILFEVEEQYDDVIDHLDTILEECDEMVEGREAALEL</sequence>
<protein>
    <submittedName>
        <fullName evidence="3">Uncharacterized protein</fullName>
    </submittedName>
</protein>
<comment type="caution">
    <text evidence="3">The sequence shown here is derived from an EMBL/GenBank/DDBJ whole genome shotgun (WGS) entry which is preliminary data.</text>
</comment>